<dbReference type="Pfam" id="PF02146">
    <property type="entry name" value="SIR2"/>
    <property type="match status" value="1"/>
</dbReference>
<dbReference type="InterPro" id="IPR029035">
    <property type="entry name" value="DHS-like_NAD/FAD-binding_dom"/>
</dbReference>
<proteinExistence type="inferred from homology"/>
<dbReference type="PROSITE" id="PS50305">
    <property type="entry name" value="SIRTUIN"/>
    <property type="match status" value="1"/>
</dbReference>
<dbReference type="GO" id="GO:0046872">
    <property type="term" value="F:metal ion binding"/>
    <property type="evidence" value="ECO:0007669"/>
    <property type="project" value="UniProtKB-KW"/>
</dbReference>
<evidence type="ECO:0000256" key="3">
    <source>
        <dbReference type="ARBA" id="ARBA00023027"/>
    </source>
</evidence>
<feature type="binding site" evidence="4">
    <location>
        <position position="254"/>
    </location>
    <ligand>
        <name>Zn(2+)</name>
        <dbReference type="ChEBI" id="CHEBI:29105"/>
    </ligand>
</feature>
<dbReference type="PANTHER" id="PTHR47651">
    <property type="entry name" value="NAD-DEPENDENT HISTONE DEACETYLASE HST4"/>
    <property type="match status" value="1"/>
</dbReference>
<keyword evidence="4" id="KW-0479">Metal-binding</keyword>
<feature type="domain" description="Deacetylase sirtuin-type" evidence="6">
    <location>
        <begin position="98"/>
        <end position="407"/>
    </location>
</feature>
<dbReference type="GO" id="GO:0016740">
    <property type="term" value="F:transferase activity"/>
    <property type="evidence" value="ECO:0007669"/>
    <property type="project" value="UniProtKB-KW"/>
</dbReference>
<feature type="compositionally biased region" description="Basic residues" evidence="5">
    <location>
        <begin position="512"/>
        <end position="521"/>
    </location>
</feature>
<dbReference type="InterPro" id="IPR003000">
    <property type="entry name" value="Sirtuin"/>
</dbReference>
<evidence type="ECO:0000313" key="7">
    <source>
        <dbReference type="EMBL" id="QIX02064.1"/>
    </source>
</evidence>
<feature type="active site" description="Proton acceptor" evidence="4">
    <location>
        <position position="243"/>
    </location>
</feature>
<dbReference type="GO" id="GO:0070403">
    <property type="term" value="F:NAD+ binding"/>
    <property type="evidence" value="ECO:0007669"/>
    <property type="project" value="InterPro"/>
</dbReference>
<dbReference type="InterPro" id="IPR026590">
    <property type="entry name" value="Ssirtuin_cat_dom"/>
</dbReference>
<comment type="similarity">
    <text evidence="1">Belongs to the sirtuin family. Class I subfamily.</text>
</comment>
<accession>A0A6H0Y4X1</accession>
<reference evidence="7 8" key="1">
    <citation type="journal article" date="2016" name="Sci. Rep.">
        <title>Peltaster fructicola genome reveals evolution from an invasive phytopathogen to an ectophytic parasite.</title>
        <authorList>
            <person name="Xu C."/>
            <person name="Chen H."/>
            <person name="Gleason M.L."/>
            <person name="Xu J.R."/>
            <person name="Liu H."/>
            <person name="Zhang R."/>
            <person name="Sun G."/>
        </authorList>
    </citation>
    <scope>NUCLEOTIDE SEQUENCE [LARGE SCALE GENOMIC DNA]</scope>
    <source>
        <strain evidence="7 8">LNHT1506</strain>
    </source>
</reference>
<keyword evidence="8" id="KW-1185">Reference proteome</keyword>
<dbReference type="Proteomes" id="UP000503462">
    <property type="component" value="Chromosome 5"/>
</dbReference>
<dbReference type="InterPro" id="IPR026591">
    <property type="entry name" value="Sirtuin_cat_small_dom_sf"/>
</dbReference>
<dbReference type="EMBL" id="CP051143">
    <property type="protein sequence ID" value="QIX02064.1"/>
    <property type="molecule type" value="Genomic_DNA"/>
</dbReference>
<evidence type="ECO:0000256" key="1">
    <source>
        <dbReference type="ARBA" id="ARBA00006924"/>
    </source>
</evidence>
<dbReference type="OrthoDB" id="2919105at2759"/>
<feature type="region of interest" description="Disordered" evidence="5">
    <location>
        <begin position="1"/>
        <end position="87"/>
    </location>
</feature>
<feature type="compositionally biased region" description="Basic and acidic residues" evidence="5">
    <location>
        <begin position="548"/>
        <end position="559"/>
    </location>
</feature>
<feature type="region of interest" description="Disordered" evidence="5">
    <location>
        <begin position="414"/>
        <end position="436"/>
    </location>
</feature>
<keyword evidence="2" id="KW-0808">Transferase</keyword>
<gene>
    <name evidence="7" type="ORF">AMS68_007581</name>
</gene>
<feature type="compositionally biased region" description="Polar residues" evidence="5">
    <location>
        <begin position="560"/>
        <end position="580"/>
    </location>
</feature>
<evidence type="ECO:0000256" key="5">
    <source>
        <dbReference type="SAM" id="MobiDB-lite"/>
    </source>
</evidence>
<feature type="compositionally biased region" description="Low complexity" evidence="5">
    <location>
        <begin position="8"/>
        <end position="62"/>
    </location>
</feature>
<feature type="binding site" evidence="4">
    <location>
        <position position="276"/>
    </location>
    <ligand>
        <name>Zn(2+)</name>
        <dbReference type="ChEBI" id="CHEBI:29105"/>
    </ligand>
</feature>
<feature type="compositionally biased region" description="Polar residues" evidence="5">
    <location>
        <begin position="414"/>
        <end position="424"/>
    </location>
</feature>
<evidence type="ECO:0000256" key="4">
    <source>
        <dbReference type="PROSITE-ProRule" id="PRU00236"/>
    </source>
</evidence>
<protein>
    <recommendedName>
        <fullName evidence="6">Deacetylase sirtuin-type domain-containing protein</fullName>
    </recommendedName>
</protein>
<feature type="binding site" evidence="4">
    <location>
        <position position="273"/>
    </location>
    <ligand>
        <name>Zn(2+)</name>
        <dbReference type="ChEBI" id="CHEBI:29105"/>
    </ligand>
</feature>
<name>A0A6H0Y4X1_9PEZI</name>
<feature type="region of interest" description="Disordered" evidence="5">
    <location>
        <begin position="495"/>
        <end position="596"/>
    </location>
</feature>
<feature type="compositionally biased region" description="Polar residues" evidence="5">
    <location>
        <begin position="523"/>
        <end position="538"/>
    </location>
</feature>
<dbReference type="SUPFAM" id="SSF52467">
    <property type="entry name" value="DHS-like NAD/FAD-binding domain"/>
    <property type="match status" value="1"/>
</dbReference>
<dbReference type="PANTHER" id="PTHR47651:SF17">
    <property type="entry name" value="DEACETYLASE SIRTUIN-TYPE DOMAIN-CONTAINING PROTEIN"/>
    <property type="match status" value="1"/>
</dbReference>
<evidence type="ECO:0000256" key="2">
    <source>
        <dbReference type="ARBA" id="ARBA00022679"/>
    </source>
</evidence>
<keyword evidence="4" id="KW-0862">Zinc</keyword>
<sequence length="611" mass="66375">MDRDMTLLDDSSSQLSTAYSVSPSPDGSSSPLSMLSRSPSPPRTSNYPSPPSSQQTSQNGSPCPDGMDEKYDQPPAKRRRISKERTTEYLDLNHNALPEEQQHLLERLVKVIHKRKKIVVVAGAGISVSADIPDFRSKTGIFNTLKQEHKLKGSGKDMFDASVYRDHESTTSFHSMVQNMSKLTKDAQPTSFHHMLATLAQEDRLLRLYSQNVDGIEVGLGPLSTTVPLEKQDGKWPKTVQLHGGLQKMVCIKCHAVSDLDAELFSGPVPPSCSACAELDTVRLGVGKRSHGIGQLRPRMVLYSEPNPDESAIGQVASADLRRRPDAVIVVGTTLKVPGVRRIVREMCAVTRDHRDGVAIWINNDPPPPGPQFEDCFDLVVTGTADAVAAHASLRRWDFPTHLIREDAPTGCLNNSFKAPSEDSSPAPVEHISPSFSPIKPARKSVYKSIETSFDGDDILVGLPTPTKSIRGSPPKQLSVNDKFKALMDGSKAAQAKKAVKSKTAKSGGSKSKIKTSKKTSKPQASNASLSRAFTLSRATAGGMSKDVAAKEEHDDHTETSLTSNKLRTISNPTLSSPGRQRTPKKSSPYKNAPVARFPNLFRGVENNLPA</sequence>
<organism evidence="7 8">
    <name type="scientific">Peltaster fructicola</name>
    <dbReference type="NCBI Taxonomy" id="286661"/>
    <lineage>
        <taxon>Eukaryota</taxon>
        <taxon>Fungi</taxon>
        <taxon>Dikarya</taxon>
        <taxon>Ascomycota</taxon>
        <taxon>Pezizomycotina</taxon>
        <taxon>Dothideomycetes</taxon>
        <taxon>Dothideomycetes incertae sedis</taxon>
        <taxon>Peltaster</taxon>
    </lineage>
</organism>
<dbReference type="AlphaFoldDB" id="A0A6H0Y4X1"/>
<evidence type="ECO:0000313" key="8">
    <source>
        <dbReference type="Proteomes" id="UP000503462"/>
    </source>
</evidence>
<feature type="binding site" evidence="4">
    <location>
        <position position="251"/>
    </location>
    <ligand>
        <name>Zn(2+)</name>
        <dbReference type="ChEBI" id="CHEBI:29105"/>
    </ligand>
</feature>
<keyword evidence="3" id="KW-0520">NAD</keyword>
<dbReference type="Gene3D" id="3.40.50.1220">
    <property type="entry name" value="TPP-binding domain"/>
    <property type="match status" value="1"/>
</dbReference>
<dbReference type="Gene3D" id="3.30.1600.10">
    <property type="entry name" value="SIR2/SIRT2 'Small Domain"/>
    <property type="match status" value="1"/>
</dbReference>
<evidence type="ECO:0000259" key="6">
    <source>
        <dbReference type="PROSITE" id="PS50305"/>
    </source>
</evidence>